<evidence type="ECO:0000313" key="2">
    <source>
        <dbReference type="Proteomes" id="UP000000328"/>
    </source>
</evidence>
<proteinExistence type="predicted"/>
<dbReference type="HOGENOM" id="CLU_062170_0_0_11"/>
<name>A0A0H3DDM1_AMYMU</name>
<dbReference type="PATRIC" id="fig|749927.5.peg.6696"/>
<sequence length="256" mass="27893">MDELPETTDEPLGSGQYRYIGTHAWWTAMFGGPKKRYAYLAEHVLQLWVPADPAQDWLLDRRTTGARVWLSGTEEQAAADGFGTEAHWPTGRWQAPYGNFYAGEGQPPGPVPGSWQTPNTEFLAGVPRDPRLLYDRLRRDSPERSGYHGPFTYAADLLRSGLVPSDLRAALYGALLLAPEVTFVRESADVRGEPAAAFVVEPAGRREELFVDPLTGRFLGERSTLTEPAGGIAAGTVTRSTAVRSAVAEALGAPPR</sequence>
<dbReference type="RefSeq" id="WP_013228222.1">
    <property type="nucleotide sequence ID" value="NC_014318.1"/>
</dbReference>
<accession>A0A0H3DDM1</accession>
<dbReference type="EMBL" id="CP002000">
    <property type="protein sequence ID" value="ADJ48173.1"/>
    <property type="molecule type" value="Genomic_DNA"/>
</dbReference>
<organism evidence="1 2">
    <name type="scientific">Amycolatopsis mediterranei (strain U-32)</name>
    <dbReference type="NCBI Taxonomy" id="749927"/>
    <lineage>
        <taxon>Bacteria</taxon>
        <taxon>Bacillati</taxon>
        <taxon>Actinomycetota</taxon>
        <taxon>Actinomycetes</taxon>
        <taxon>Pseudonocardiales</taxon>
        <taxon>Pseudonocardiaceae</taxon>
        <taxon>Amycolatopsis</taxon>
    </lineage>
</organism>
<dbReference type="Proteomes" id="UP000000328">
    <property type="component" value="Chromosome"/>
</dbReference>
<evidence type="ECO:0000313" key="1">
    <source>
        <dbReference type="EMBL" id="ADJ48173.1"/>
    </source>
</evidence>
<dbReference type="OrthoDB" id="3387554at2"/>
<dbReference type="eggNOG" id="ENOG50335Z9">
    <property type="taxonomic scope" value="Bacteria"/>
</dbReference>
<dbReference type="KEGG" id="amd:AMED_6441"/>
<dbReference type="GeneID" id="92874096"/>
<dbReference type="AlphaFoldDB" id="A0A0H3DDM1"/>
<gene>
    <name evidence="1" type="ordered locus">AMED_6441</name>
</gene>
<reference evidence="1 2" key="1">
    <citation type="journal article" date="2010" name="Cell Res.">
        <title>Complete genome sequence of the rifamycin SV-producing Amycolatopsis mediterranei U32 revealed its genetic characteristics in phylogeny and metabolism.</title>
        <authorList>
            <person name="Zhao W."/>
            <person name="Zhong Y."/>
            <person name="Yuan H."/>
            <person name="Wang J."/>
            <person name="Zheng H."/>
            <person name="Wang Y."/>
            <person name="Cen X."/>
            <person name="Xu F."/>
            <person name="Bai J."/>
            <person name="Han X."/>
            <person name="Lu G."/>
            <person name="Zhu Y."/>
            <person name="Shao Z."/>
            <person name="Yan H."/>
            <person name="Li C."/>
            <person name="Peng N."/>
            <person name="Zhang Z."/>
            <person name="Zhang Y."/>
            <person name="Lin W."/>
            <person name="Fan Y."/>
            <person name="Qin Z."/>
            <person name="Hu Y."/>
            <person name="Zhu B."/>
            <person name="Wang S."/>
            <person name="Ding X."/>
            <person name="Zhao G.P."/>
        </authorList>
    </citation>
    <scope>NUCLEOTIDE SEQUENCE [LARGE SCALE GENOMIC DNA]</scope>
    <source>
        <strain evidence="2">U-32</strain>
    </source>
</reference>
<protein>
    <submittedName>
        <fullName evidence="1">Uncharacterized protein</fullName>
    </submittedName>
</protein>